<sequence length="112" mass="11297">MSDVSGTVKVTAEAHLHINQLLSLLNGPLGDVLSQITSHGLALTDPNVWAGPAATNFASSVWPEVQSQLGTVTSALNGLQSQVSGILNNITSAGASPLSSLPVVSSLPLGSL</sequence>
<dbReference type="EMBL" id="JAGSOH010000067">
    <property type="protein sequence ID" value="MBR7828835.1"/>
    <property type="molecule type" value="Genomic_DNA"/>
</dbReference>
<dbReference type="AlphaFoldDB" id="A0A941EE85"/>
<name>A0A941EE85_9ACTN</name>
<proteinExistence type="predicted"/>
<organism evidence="1 2">
    <name type="scientific">Actinospica acidithermotolerans</name>
    <dbReference type="NCBI Taxonomy" id="2828514"/>
    <lineage>
        <taxon>Bacteria</taxon>
        <taxon>Bacillati</taxon>
        <taxon>Actinomycetota</taxon>
        <taxon>Actinomycetes</taxon>
        <taxon>Catenulisporales</taxon>
        <taxon>Actinospicaceae</taxon>
        <taxon>Actinospica</taxon>
    </lineage>
</organism>
<evidence type="ECO:0000313" key="1">
    <source>
        <dbReference type="EMBL" id="MBR7828835.1"/>
    </source>
</evidence>
<reference evidence="1" key="1">
    <citation type="submission" date="2021-04" db="EMBL/GenBank/DDBJ databases">
        <title>Genome based classification of Actinospica acidithermotolerans sp. nov., an actinobacterium isolated from an Indonesian hot spring.</title>
        <authorList>
            <person name="Kusuma A.B."/>
            <person name="Putra K.E."/>
            <person name="Nafisah S."/>
            <person name="Loh J."/>
            <person name="Nouioui I."/>
            <person name="Goodfellow M."/>
        </authorList>
    </citation>
    <scope>NUCLEOTIDE SEQUENCE</scope>
    <source>
        <strain evidence="1">MGRD01-02</strain>
    </source>
</reference>
<gene>
    <name evidence="1" type="ORF">KDK95_21175</name>
</gene>
<keyword evidence="2" id="KW-1185">Reference proteome</keyword>
<protein>
    <recommendedName>
        <fullName evidence="3">WXG100 family type VII secretion target</fullName>
    </recommendedName>
</protein>
<accession>A0A941EE85</accession>
<evidence type="ECO:0008006" key="3">
    <source>
        <dbReference type="Google" id="ProtNLM"/>
    </source>
</evidence>
<comment type="caution">
    <text evidence="1">The sequence shown here is derived from an EMBL/GenBank/DDBJ whole genome shotgun (WGS) entry which is preliminary data.</text>
</comment>
<dbReference type="Proteomes" id="UP000676325">
    <property type="component" value="Unassembled WGS sequence"/>
</dbReference>
<evidence type="ECO:0000313" key="2">
    <source>
        <dbReference type="Proteomes" id="UP000676325"/>
    </source>
</evidence>
<dbReference type="RefSeq" id="WP_212519970.1">
    <property type="nucleotide sequence ID" value="NZ_JAGSOH010000067.1"/>
</dbReference>